<dbReference type="EMBL" id="DTGR01000019">
    <property type="protein sequence ID" value="HHS28261.1"/>
    <property type="molecule type" value="Genomic_DNA"/>
</dbReference>
<evidence type="ECO:0000313" key="1">
    <source>
        <dbReference type="EMBL" id="HHS28261.1"/>
    </source>
</evidence>
<comment type="caution">
    <text evidence="1">The sequence shown here is derived from an EMBL/GenBank/DDBJ whole genome shotgun (WGS) entry which is preliminary data.</text>
</comment>
<gene>
    <name evidence="1" type="ORF">ENV52_00965</name>
</gene>
<accession>A0A7V6A1L2</accession>
<organism evidence="1">
    <name type="scientific">Desulfobacca acetoxidans</name>
    <dbReference type="NCBI Taxonomy" id="60893"/>
    <lineage>
        <taxon>Bacteria</taxon>
        <taxon>Pseudomonadati</taxon>
        <taxon>Thermodesulfobacteriota</taxon>
        <taxon>Desulfobaccia</taxon>
        <taxon>Desulfobaccales</taxon>
        <taxon>Desulfobaccaceae</taxon>
        <taxon>Desulfobacca</taxon>
    </lineage>
</organism>
<proteinExistence type="predicted"/>
<protein>
    <submittedName>
        <fullName evidence="1">Uncharacterized protein</fullName>
    </submittedName>
</protein>
<name>A0A7V6A1L2_9BACT</name>
<reference evidence="1" key="1">
    <citation type="journal article" date="2020" name="mSystems">
        <title>Genome- and Community-Level Interaction Insights into Carbon Utilization and Element Cycling Functions of Hydrothermarchaeota in Hydrothermal Sediment.</title>
        <authorList>
            <person name="Zhou Z."/>
            <person name="Liu Y."/>
            <person name="Xu W."/>
            <person name="Pan J."/>
            <person name="Luo Z.H."/>
            <person name="Li M."/>
        </authorList>
    </citation>
    <scope>NUCLEOTIDE SEQUENCE [LARGE SCALE GENOMIC DNA]</scope>
    <source>
        <strain evidence="1">SpSt-767</strain>
    </source>
</reference>
<dbReference type="AlphaFoldDB" id="A0A7V6A1L2"/>
<sequence>MRLQSLMLIILIFLGAFSGFDNVNAAPKEKNAGVLESVEGKKEVQEGTLPVCEQKIILHPFFRLQKKDSKAWIERILVTFLLTVPEGSLTYDFNNPHFRKILYEVLQSGEPEADIQGQAVATLNRQLEKRVDAIAQISRSVIIVH</sequence>